<evidence type="ECO:0000313" key="2">
    <source>
        <dbReference type="Proteomes" id="UP000008281"/>
    </source>
</evidence>
<name>E3LFL6_CAERE</name>
<reference evidence="1" key="1">
    <citation type="submission" date="2007-07" db="EMBL/GenBank/DDBJ databases">
        <title>PCAP assembly of the Caenorhabditis remanei genome.</title>
        <authorList>
            <consortium name="The Caenorhabditis remanei Sequencing Consortium"/>
            <person name="Wilson R.K."/>
        </authorList>
    </citation>
    <scope>NUCLEOTIDE SEQUENCE [LARGE SCALE GENOMIC DNA]</scope>
    <source>
        <strain evidence="1">PB4641</strain>
    </source>
</reference>
<sequence length="67" mass="7750">MPLFLVVRSYEGIGPFYEIAWLSKTMACEKKKGKEKALRELKHEINSIRCIRSAANRTIDKKVIVQL</sequence>
<gene>
    <name evidence="1" type="ORF">CRE_02200</name>
</gene>
<proteinExistence type="predicted"/>
<protein>
    <submittedName>
        <fullName evidence="1">Uncharacterized protein</fullName>
    </submittedName>
</protein>
<dbReference type="HOGENOM" id="CLU_2814855_0_0_1"/>
<keyword evidence="2" id="KW-1185">Reference proteome</keyword>
<accession>E3LFL6</accession>
<dbReference type="AlphaFoldDB" id="E3LFL6"/>
<dbReference type="InParanoid" id="E3LFL6"/>
<organism evidence="2">
    <name type="scientific">Caenorhabditis remanei</name>
    <name type="common">Caenorhabditis vulgaris</name>
    <dbReference type="NCBI Taxonomy" id="31234"/>
    <lineage>
        <taxon>Eukaryota</taxon>
        <taxon>Metazoa</taxon>
        <taxon>Ecdysozoa</taxon>
        <taxon>Nematoda</taxon>
        <taxon>Chromadorea</taxon>
        <taxon>Rhabditida</taxon>
        <taxon>Rhabditina</taxon>
        <taxon>Rhabditomorpha</taxon>
        <taxon>Rhabditoidea</taxon>
        <taxon>Rhabditidae</taxon>
        <taxon>Peloderinae</taxon>
        <taxon>Caenorhabditis</taxon>
    </lineage>
</organism>
<evidence type="ECO:0000313" key="1">
    <source>
        <dbReference type="EMBL" id="EFO86311.1"/>
    </source>
</evidence>
<dbReference type="Proteomes" id="UP000008281">
    <property type="component" value="Unassembled WGS sequence"/>
</dbReference>
<dbReference type="EMBL" id="DS268408">
    <property type="protein sequence ID" value="EFO86311.1"/>
    <property type="molecule type" value="Genomic_DNA"/>
</dbReference>